<protein>
    <submittedName>
        <fullName evidence="2">MCF.2 cell line derived transforming sequence like</fullName>
    </submittedName>
</protein>
<reference evidence="2 3" key="1">
    <citation type="journal article" date="2020" name="Nature">
        <title>Six reference-quality genomes reveal evolution of bat adaptations.</title>
        <authorList>
            <person name="Jebb D."/>
            <person name="Huang Z."/>
            <person name="Pippel M."/>
            <person name="Hughes G.M."/>
            <person name="Lavrichenko K."/>
            <person name="Devanna P."/>
            <person name="Winkler S."/>
            <person name="Jermiin L.S."/>
            <person name="Skirmuntt E.C."/>
            <person name="Katzourakis A."/>
            <person name="Burkitt-Gray L."/>
            <person name="Ray D.A."/>
            <person name="Sullivan K.A.M."/>
            <person name="Roscito J.G."/>
            <person name="Kirilenko B.M."/>
            <person name="Davalos L.M."/>
            <person name="Corthals A.P."/>
            <person name="Power M.L."/>
            <person name="Jones G."/>
            <person name="Ransome R.D."/>
            <person name="Dechmann D.K.N."/>
            <person name="Locatelli A.G."/>
            <person name="Puechmaille S.J."/>
            <person name="Fedrigo O."/>
            <person name="Jarvis E.D."/>
            <person name="Hiller M."/>
            <person name="Vernes S.C."/>
            <person name="Myers E.W."/>
            <person name="Teeling E.C."/>
        </authorList>
    </citation>
    <scope>NUCLEOTIDE SEQUENCE [LARGE SCALE GENOMIC DNA]</scope>
    <source>
        <strain evidence="2">MMolMol1</strain>
        <tissue evidence="2">Muscle</tissue>
    </source>
</reference>
<name>A0A7J8GKN8_MOLMO</name>
<evidence type="ECO:0000256" key="1">
    <source>
        <dbReference type="SAM" id="MobiDB-lite"/>
    </source>
</evidence>
<gene>
    <name evidence="2" type="ORF">HJG59_012009</name>
</gene>
<dbReference type="Proteomes" id="UP000550707">
    <property type="component" value="Unassembled WGS sequence"/>
</dbReference>
<evidence type="ECO:0000313" key="3">
    <source>
        <dbReference type="Proteomes" id="UP000550707"/>
    </source>
</evidence>
<feature type="region of interest" description="Disordered" evidence="1">
    <location>
        <begin position="14"/>
        <end position="34"/>
    </location>
</feature>
<comment type="caution">
    <text evidence="2">The sequence shown here is derived from an EMBL/GenBank/DDBJ whole genome shotgun (WGS) entry which is preliminary data.</text>
</comment>
<dbReference type="EMBL" id="JACASF010000009">
    <property type="protein sequence ID" value="KAF6460674.1"/>
    <property type="molecule type" value="Genomic_DNA"/>
</dbReference>
<proteinExistence type="predicted"/>
<evidence type="ECO:0000313" key="2">
    <source>
        <dbReference type="EMBL" id="KAF6460674.1"/>
    </source>
</evidence>
<sequence>MFDCWRFILRKKTGSKDCSSPRVSNEAQTEESDHQIDVSDVIRLVQVFTVFD</sequence>
<dbReference type="AlphaFoldDB" id="A0A7J8GKN8"/>
<accession>A0A7J8GKN8</accession>
<feature type="compositionally biased region" description="Polar residues" evidence="1">
    <location>
        <begin position="16"/>
        <end position="27"/>
    </location>
</feature>
<keyword evidence="3" id="KW-1185">Reference proteome</keyword>
<organism evidence="2 3">
    <name type="scientific">Molossus molossus</name>
    <name type="common">Pallas' mastiff bat</name>
    <name type="synonym">Vespertilio molossus</name>
    <dbReference type="NCBI Taxonomy" id="27622"/>
    <lineage>
        <taxon>Eukaryota</taxon>
        <taxon>Metazoa</taxon>
        <taxon>Chordata</taxon>
        <taxon>Craniata</taxon>
        <taxon>Vertebrata</taxon>
        <taxon>Euteleostomi</taxon>
        <taxon>Mammalia</taxon>
        <taxon>Eutheria</taxon>
        <taxon>Laurasiatheria</taxon>
        <taxon>Chiroptera</taxon>
        <taxon>Yangochiroptera</taxon>
        <taxon>Molossidae</taxon>
        <taxon>Molossus</taxon>
    </lineage>
</organism>